<accession>A0A5B7FNC3</accession>
<dbReference type="Proteomes" id="UP000324222">
    <property type="component" value="Unassembled WGS sequence"/>
</dbReference>
<sequence>MKRTREMMVVVAAVGVVVMGMREVGMTVVLTFHVSGGCVVEELVAMVVGDCDVVLGRENCERDGEWGGYCNVM</sequence>
<evidence type="ECO:0000313" key="1">
    <source>
        <dbReference type="EMBL" id="MPC46837.1"/>
    </source>
</evidence>
<gene>
    <name evidence="1" type="ORF">E2C01_040567</name>
</gene>
<organism evidence="1 2">
    <name type="scientific">Portunus trituberculatus</name>
    <name type="common">Swimming crab</name>
    <name type="synonym">Neptunus trituberculatus</name>
    <dbReference type="NCBI Taxonomy" id="210409"/>
    <lineage>
        <taxon>Eukaryota</taxon>
        <taxon>Metazoa</taxon>
        <taxon>Ecdysozoa</taxon>
        <taxon>Arthropoda</taxon>
        <taxon>Crustacea</taxon>
        <taxon>Multicrustacea</taxon>
        <taxon>Malacostraca</taxon>
        <taxon>Eumalacostraca</taxon>
        <taxon>Eucarida</taxon>
        <taxon>Decapoda</taxon>
        <taxon>Pleocyemata</taxon>
        <taxon>Brachyura</taxon>
        <taxon>Eubrachyura</taxon>
        <taxon>Portunoidea</taxon>
        <taxon>Portunidae</taxon>
        <taxon>Portuninae</taxon>
        <taxon>Portunus</taxon>
    </lineage>
</organism>
<reference evidence="1 2" key="1">
    <citation type="submission" date="2019-05" db="EMBL/GenBank/DDBJ databases">
        <title>Another draft genome of Portunus trituberculatus and its Hox gene families provides insights of decapod evolution.</title>
        <authorList>
            <person name="Jeong J.-H."/>
            <person name="Song I."/>
            <person name="Kim S."/>
            <person name="Choi T."/>
            <person name="Kim D."/>
            <person name="Ryu S."/>
            <person name="Kim W."/>
        </authorList>
    </citation>
    <scope>NUCLEOTIDE SEQUENCE [LARGE SCALE GENOMIC DNA]</scope>
    <source>
        <tissue evidence="1">Muscle</tissue>
    </source>
</reference>
<comment type="caution">
    <text evidence="1">The sequence shown here is derived from an EMBL/GenBank/DDBJ whole genome shotgun (WGS) entry which is preliminary data.</text>
</comment>
<dbReference type="AlphaFoldDB" id="A0A5B7FNC3"/>
<name>A0A5B7FNC3_PORTR</name>
<keyword evidence="2" id="KW-1185">Reference proteome</keyword>
<dbReference type="EMBL" id="VSRR010007409">
    <property type="protein sequence ID" value="MPC46837.1"/>
    <property type="molecule type" value="Genomic_DNA"/>
</dbReference>
<protein>
    <submittedName>
        <fullName evidence="1">Uncharacterized protein</fullName>
    </submittedName>
</protein>
<proteinExistence type="predicted"/>
<evidence type="ECO:0000313" key="2">
    <source>
        <dbReference type="Proteomes" id="UP000324222"/>
    </source>
</evidence>